<feature type="domain" description="Pectinesterase inhibitor" evidence="5">
    <location>
        <begin position="22"/>
        <end position="175"/>
    </location>
</feature>
<sequence length="177" mass="19259">MRVVLLKSICVCLAIVSCTIPTRADLVHDVCSKSNRDPNYCEEAIRSAPGSATGDLATLGQVVINLTISQVSPIENLIFVLKRQSTDEKLKERLSSCLEDFNDCRNDLNDCRGLLQAKDYSDLVFKVEAAEDGPDGCDTSFDDGVPPEPDQLKQASARIQVLIEAINIISETLDGSV</sequence>
<evidence type="ECO:0000256" key="1">
    <source>
        <dbReference type="ARBA" id="ARBA00022729"/>
    </source>
</evidence>
<dbReference type="InterPro" id="IPR052421">
    <property type="entry name" value="PCW_Enzyme_Inhibitor"/>
</dbReference>
<keyword evidence="2" id="KW-1015">Disulfide bond</keyword>
<keyword evidence="7" id="KW-1185">Reference proteome</keyword>
<feature type="chain" id="PRO_5044810308" description="Pectinesterase inhibitor domain-containing protein" evidence="4">
    <location>
        <begin position="25"/>
        <end position="177"/>
    </location>
</feature>
<dbReference type="PROSITE" id="PS51257">
    <property type="entry name" value="PROKAR_LIPOPROTEIN"/>
    <property type="match status" value="1"/>
</dbReference>
<protein>
    <recommendedName>
        <fullName evidence="5">Pectinesterase inhibitor domain-containing protein</fullName>
    </recommendedName>
</protein>
<dbReference type="CDD" id="cd15797">
    <property type="entry name" value="PMEI"/>
    <property type="match status" value="1"/>
</dbReference>
<dbReference type="InterPro" id="IPR006501">
    <property type="entry name" value="Pectinesterase_inhib_dom"/>
</dbReference>
<evidence type="ECO:0000313" key="6">
    <source>
        <dbReference type="EMBL" id="KAL3508214.1"/>
    </source>
</evidence>
<evidence type="ECO:0000259" key="5">
    <source>
        <dbReference type="SMART" id="SM00856"/>
    </source>
</evidence>
<evidence type="ECO:0000256" key="3">
    <source>
        <dbReference type="ARBA" id="ARBA00038471"/>
    </source>
</evidence>
<dbReference type="NCBIfam" id="TIGR01614">
    <property type="entry name" value="PME_inhib"/>
    <property type="match status" value="1"/>
</dbReference>
<comment type="caution">
    <text evidence="6">The sequence shown here is derived from an EMBL/GenBank/DDBJ whole genome shotgun (WGS) entry which is preliminary data.</text>
</comment>
<dbReference type="PANTHER" id="PTHR36710">
    <property type="entry name" value="PECTINESTERASE INHIBITOR-LIKE"/>
    <property type="match status" value="1"/>
</dbReference>
<dbReference type="InterPro" id="IPR035513">
    <property type="entry name" value="Invertase/methylesterase_inhib"/>
</dbReference>
<keyword evidence="1 4" id="KW-0732">Signal</keyword>
<feature type="signal peptide" evidence="4">
    <location>
        <begin position="1"/>
        <end position="24"/>
    </location>
</feature>
<proteinExistence type="inferred from homology"/>
<comment type="similarity">
    <text evidence="3">Belongs to the PMEI family.</text>
</comment>
<gene>
    <name evidence="6" type="ORF">ACH5RR_033596</name>
</gene>
<name>A0ABD2YLD7_9GENT</name>
<dbReference type="AlphaFoldDB" id="A0ABD2YLD7"/>
<organism evidence="6 7">
    <name type="scientific">Cinchona calisaya</name>
    <dbReference type="NCBI Taxonomy" id="153742"/>
    <lineage>
        <taxon>Eukaryota</taxon>
        <taxon>Viridiplantae</taxon>
        <taxon>Streptophyta</taxon>
        <taxon>Embryophyta</taxon>
        <taxon>Tracheophyta</taxon>
        <taxon>Spermatophyta</taxon>
        <taxon>Magnoliopsida</taxon>
        <taxon>eudicotyledons</taxon>
        <taxon>Gunneridae</taxon>
        <taxon>Pentapetalae</taxon>
        <taxon>asterids</taxon>
        <taxon>lamiids</taxon>
        <taxon>Gentianales</taxon>
        <taxon>Rubiaceae</taxon>
        <taxon>Cinchonoideae</taxon>
        <taxon>Cinchoneae</taxon>
        <taxon>Cinchona</taxon>
    </lineage>
</organism>
<evidence type="ECO:0000256" key="2">
    <source>
        <dbReference type="ARBA" id="ARBA00023157"/>
    </source>
</evidence>
<dbReference type="EMBL" id="JBJUIK010000013">
    <property type="protein sequence ID" value="KAL3508214.1"/>
    <property type="molecule type" value="Genomic_DNA"/>
</dbReference>
<dbReference type="SMART" id="SM00856">
    <property type="entry name" value="PMEI"/>
    <property type="match status" value="1"/>
</dbReference>
<dbReference type="InterPro" id="IPR034086">
    <property type="entry name" value="PMEI_plant"/>
</dbReference>
<dbReference type="Gene3D" id="1.20.140.40">
    <property type="entry name" value="Invertase/pectin methylesterase inhibitor family protein"/>
    <property type="match status" value="1"/>
</dbReference>
<accession>A0ABD2YLD7</accession>
<dbReference type="PANTHER" id="PTHR36710:SF4">
    <property type="entry name" value="PLANT INVERTASE_PECTIN METHYLESTERASE INHIBITOR SUPERFAMILY PROTEIN"/>
    <property type="match status" value="1"/>
</dbReference>
<dbReference type="Proteomes" id="UP001630127">
    <property type="component" value="Unassembled WGS sequence"/>
</dbReference>
<dbReference type="SUPFAM" id="SSF101148">
    <property type="entry name" value="Plant invertase/pectin methylesterase inhibitor"/>
    <property type="match status" value="1"/>
</dbReference>
<dbReference type="Pfam" id="PF04043">
    <property type="entry name" value="PMEI"/>
    <property type="match status" value="1"/>
</dbReference>
<evidence type="ECO:0000313" key="7">
    <source>
        <dbReference type="Proteomes" id="UP001630127"/>
    </source>
</evidence>
<evidence type="ECO:0000256" key="4">
    <source>
        <dbReference type="SAM" id="SignalP"/>
    </source>
</evidence>
<reference evidence="6 7" key="1">
    <citation type="submission" date="2024-11" db="EMBL/GenBank/DDBJ databases">
        <title>A near-complete genome assembly of Cinchona calisaya.</title>
        <authorList>
            <person name="Lian D.C."/>
            <person name="Zhao X.W."/>
            <person name="Wei L."/>
        </authorList>
    </citation>
    <scope>NUCLEOTIDE SEQUENCE [LARGE SCALE GENOMIC DNA]</scope>
    <source>
        <tissue evidence="6">Nenye</tissue>
    </source>
</reference>